<gene>
    <name evidence="2" type="ORF">EV664_101418</name>
</gene>
<dbReference type="RefSeq" id="WP_133494012.1">
    <property type="nucleotide sequence ID" value="NZ_BMLU01000001.1"/>
</dbReference>
<protein>
    <submittedName>
        <fullName evidence="2">P27 family predicted phage terminase small subunit</fullName>
    </submittedName>
</protein>
<dbReference type="AlphaFoldDB" id="A0A4R6FZK6"/>
<dbReference type="OrthoDB" id="7582495at2"/>
<evidence type="ECO:0000313" key="2">
    <source>
        <dbReference type="EMBL" id="TDN86840.1"/>
    </source>
</evidence>
<keyword evidence="3" id="KW-1185">Reference proteome</keyword>
<reference evidence="2 3" key="1">
    <citation type="submission" date="2019-03" db="EMBL/GenBank/DDBJ databases">
        <title>Genomic Encyclopedia of Type Strains, Phase IV (KMG-IV): sequencing the most valuable type-strain genomes for metagenomic binning, comparative biology and taxonomic classification.</title>
        <authorList>
            <person name="Goeker M."/>
        </authorList>
    </citation>
    <scope>NUCLEOTIDE SEQUENCE [LARGE SCALE GENOMIC DNA]</scope>
    <source>
        <strain evidence="2 3">DSM 25059</strain>
    </source>
</reference>
<evidence type="ECO:0000313" key="3">
    <source>
        <dbReference type="Proteomes" id="UP000295493"/>
    </source>
</evidence>
<organism evidence="2 3">
    <name type="scientific">Stakelama pacifica</name>
    <dbReference type="NCBI Taxonomy" id="517720"/>
    <lineage>
        <taxon>Bacteria</taxon>
        <taxon>Pseudomonadati</taxon>
        <taxon>Pseudomonadota</taxon>
        <taxon>Alphaproteobacteria</taxon>
        <taxon>Sphingomonadales</taxon>
        <taxon>Sphingomonadaceae</taxon>
        <taxon>Stakelama</taxon>
    </lineage>
</organism>
<evidence type="ECO:0000256" key="1">
    <source>
        <dbReference type="SAM" id="MobiDB-lite"/>
    </source>
</evidence>
<dbReference type="InterPro" id="IPR006448">
    <property type="entry name" value="Phage_term_ssu_P27"/>
</dbReference>
<feature type="compositionally biased region" description="Basic residues" evidence="1">
    <location>
        <begin position="118"/>
        <end position="133"/>
    </location>
</feature>
<feature type="region of interest" description="Disordered" evidence="1">
    <location>
        <begin position="112"/>
        <end position="153"/>
    </location>
</feature>
<comment type="caution">
    <text evidence="2">The sequence shown here is derived from an EMBL/GenBank/DDBJ whole genome shotgun (WGS) entry which is preliminary data.</text>
</comment>
<proteinExistence type="predicted"/>
<dbReference type="Pfam" id="PF05119">
    <property type="entry name" value="Terminase_4"/>
    <property type="match status" value="1"/>
</dbReference>
<dbReference type="EMBL" id="SNWD01000001">
    <property type="protein sequence ID" value="TDN86840.1"/>
    <property type="molecule type" value="Genomic_DNA"/>
</dbReference>
<sequence>MKLIEGGSGIPPEPDWSAVFPGRAKSIAADRANATRYWHDAIGDLRAIEKLSVVNGHALQRLVIAYILYDRAAVEVIREGPIVPAPRTKTPMHSPWATAMRDASRMANAIEAELTLSPRRRASGGKVSRRSRKSSPADQYLKSVPTENNDDEK</sequence>
<accession>A0A4R6FZK6</accession>
<name>A0A4R6FZK6_9SPHN</name>
<dbReference type="Proteomes" id="UP000295493">
    <property type="component" value="Unassembled WGS sequence"/>
</dbReference>